<evidence type="ECO:0000256" key="3">
    <source>
        <dbReference type="ARBA" id="ARBA00023080"/>
    </source>
</evidence>
<dbReference type="GO" id="GO:0005737">
    <property type="term" value="C:cytoplasm"/>
    <property type="evidence" value="ECO:0007669"/>
    <property type="project" value="UniProtKB-SubCell"/>
</dbReference>
<evidence type="ECO:0000313" key="5">
    <source>
        <dbReference type="EMBL" id="EKR64145.1"/>
    </source>
</evidence>
<gene>
    <name evidence="5" type="primary">maf</name>
    <name evidence="5" type="ORF">LEP1GSC036_3675</name>
</gene>
<feature type="site" description="Important for substrate specificity" evidence="4">
    <location>
        <position position="90"/>
    </location>
</feature>
<feature type="site" description="Important for substrate specificity" evidence="4">
    <location>
        <position position="172"/>
    </location>
</feature>
<dbReference type="HAMAP" id="MF_00528">
    <property type="entry name" value="Maf"/>
    <property type="match status" value="1"/>
</dbReference>
<evidence type="ECO:0000256" key="1">
    <source>
        <dbReference type="ARBA" id="ARBA00001968"/>
    </source>
</evidence>
<keyword evidence="2 4" id="KW-0378">Hydrolase</keyword>
<accession>A0A828Z3J1</accession>
<dbReference type="SUPFAM" id="SSF52972">
    <property type="entry name" value="ITPase-like"/>
    <property type="match status" value="1"/>
</dbReference>
<comment type="cofactor">
    <cofactor evidence="1 4">
        <name>a divalent metal cation</name>
        <dbReference type="ChEBI" id="CHEBI:60240"/>
    </cofactor>
</comment>
<keyword evidence="4" id="KW-0963">Cytoplasm</keyword>
<evidence type="ECO:0000256" key="4">
    <source>
        <dbReference type="HAMAP-Rule" id="MF_00528"/>
    </source>
</evidence>
<protein>
    <recommendedName>
        <fullName evidence="4">dTTP/UTP pyrophosphatase</fullName>
        <shortName evidence="4">dTTPase/UTPase</shortName>
        <ecNumber evidence="4">3.6.1.9</ecNumber>
    </recommendedName>
    <alternativeName>
        <fullName evidence="4">Nucleoside triphosphate pyrophosphatase</fullName>
    </alternativeName>
    <alternativeName>
        <fullName evidence="4">Nucleotide pyrophosphatase</fullName>
        <shortName evidence="4">Nucleotide PPase</shortName>
    </alternativeName>
</protein>
<dbReference type="PANTHER" id="PTHR43213">
    <property type="entry name" value="BIFUNCTIONAL DTTP/UTP PYROPHOSPHATASE/METHYLTRANSFERASE PROTEIN-RELATED"/>
    <property type="match status" value="1"/>
</dbReference>
<comment type="function">
    <text evidence="4">Nucleoside triphosphate pyrophosphatase that hydrolyzes dTTP and UTP. May have a dual role in cell division arrest and in preventing the incorporation of modified nucleotides into cellular nucleic acids.</text>
</comment>
<dbReference type="InterPro" id="IPR029001">
    <property type="entry name" value="ITPase-like_fam"/>
</dbReference>
<dbReference type="EMBL" id="AFLV02000050">
    <property type="protein sequence ID" value="EKR64145.1"/>
    <property type="molecule type" value="Genomic_DNA"/>
</dbReference>
<dbReference type="AlphaFoldDB" id="A0A828Z3J1"/>
<feature type="active site" description="Proton acceptor" evidence="4">
    <location>
        <position position="89"/>
    </location>
</feature>
<dbReference type="GO" id="GO:0009117">
    <property type="term" value="P:nucleotide metabolic process"/>
    <property type="evidence" value="ECO:0007669"/>
    <property type="project" value="UniProtKB-KW"/>
</dbReference>
<evidence type="ECO:0000256" key="2">
    <source>
        <dbReference type="ARBA" id="ARBA00022801"/>
    </source>
</evidence>
<feature type="site" description="Important for substrate specificity" evidence="4">
    <location>
        <position position="35"/>
    </location>
</feature>
<comment type="catalytic activity">
    <reaction evidence="4">
        <text>dTTP + H2O = dTMP + diphosphate + H(+)</text>
        <dbReference type="Rhea" id="RHEA:28534"/>
        <dbReference type="ChEBI" id="CHEBI:15377"/>
        <dbReference type="ChEBI" id="CHEBI:15378"/>
        <dbReference type="ChEBI" id="CHEBI:33019"/>
        <dbReference type="ChEBI" id="CHEBI:37568"/>
        <dbReference type="ChEBI" id="CHEBI:63528"/>
        <dbReference type="EC" id="3.6.1.9"/>
    </reaction>
</comment>
<proteinExistence type="inferred from homology"/>
<name>A0A828Z3J1_9LEPT</name>
<comment type="caution">
    <text evidence="5">The sequence shown here is derived from an EMBL/GenBank/DDBJ whole genome shotgun (WGS) entry which is preliminary data.</text>
</comment>
<comment type="caution">
    <text evidence="4">Lacks conserved residue(s) required for the propagation of feature annotation.</text>
</comment>
<organism evidence="5 6">
    <name type="scientific">Leptospira weilii str. 2006001853</name>
    <dbReference type="NCBI Taxonomy" id="1001589"/>
    <lineage>
        <taxon>Bacteria</taxon>
        <taxon>Pseudomonadati</taxon>
        <taxon>Spirochaetota</taxon>
        <taxon>Spirochaetia</taxon>
        <taxon>Leptospirales</taxon>
        <taxon>Leptospiraceae</taxon>
        <taxon>Leptospira</taxon>
    </lineage>
</organism>
<comment type="similarity">
    <text evidence="4">Belongs to the Maf family. YhdE subfamily.</text>
</comment>
<dbReference type="Pfam" id="PF02545">
    <property type="entry name" value="Maf"/>
    <property type="match status" value="1"/>
</dbReference>
<evidence type="ECO:0000313" key="6">
    <source>
        <dbReference type="Proteomes" id="UP000001338"/>
    </source>
</evidence>
<comment type="subcellular location">
    <subcellularLocation>
        <location evidence="4">Cytoplasm</location>
    </subcellularLocation>
</comment>
<reference evidence="5 6" key="1">
    <citation type="submission" date="2012-10" db="EMBL/GenBank/DDBJ databases">
        <authorList>
            <person name="Harkins D.M."/>
            <person name="Durkin A.S."/>
            <person name="Brinkac L.M."/>
            <person name="Haft D.H."/>
            <person name="Selengut J.D."/>
            <person name="Sanka R."/>
            <person name="DePew J."/>
            <person name="Purushe J."/>
            <person name="Whelen A.C."/>
            <person name="Vinetz J.M."/>
            <person name="Sutton G.G."/>
            <person name="Nierman W.C."/>
            <person name="Fouts D.E."/>
        </authorList>
    </citation>
    <scope>NUCLEOTIDE SEQUENCE [LARGE SCALE GENOMIC DNA]</scope>
    <source>
        <strain evidence="5 6">2006001853</strain>
    </source>
</reference>
<dbReference type="InterPro" id="IPR003697">
    <property type="entry name" value="Maf-like"/>
</dbReference>
<dbReference type="Proteomes" id="UP000001338">
    <property type="component" value="Unassembled WGS sequence"/>
</dbReference>
<comment type="catalytic activity">
    <reaction evidence="4">
        <text>UTP + H2O = UMP + diphosphate + H(+)</text>
        <dbReference type="Rhea" id="RHEA:29395"/>
        <dbReference type="ChEBI" id="CHEBI:15377"/>
        <dbReference type="ChEBI" id="CHEBI:15378"/>
        <dbReference type="ChEBI" id="CHEBI:33019"/>
        <dbReference type="ChEBI" id="CHEBI:46398"/>
        <dbReference type="ChEBI" id="CHEBI:57865"/>
        <dbReference type="EC" id="3.6.1.9"/>
    </reaction>
</comment>
<sequence>MILFHPYQYRQENGCKARLFPNRGFMIVLRSRSPRRKHVLESLDLDFRIEPEDIDESSLKNEHPLEYLKRICLSKLGTRSENEFLISCDTIVVQENSILQKPENFPEAMEMLERLSGKTHKVASGLGIYYKGLERFAFEFSQVHFRSWNHKQIREYIEKYSPFDKAGSYGVQDKEGPVQSFDGSYTNILGFPIRTFFQYHEFWKKYLKGNQA</sequence>
<dbReference type="PIRSF" id="PIRSF006305">
    <property type="entry name" value="Maf"/>
    <property type="match status" value="1"/>
</dbReference>
<dbReference type="EC" id="3.6.1.9" evidence="4"/>
<dbReference type="Gene3D" id="3.90.950.10">
    <property type="match status" value="1"/>
</dbReference>
<dbReference type="PANTHER" id="PTHR43213:SF5">
    <property type="entry name" value="BIFUNCTIONAL DTTP_UTP PYROPHOSPHATASE_METHYLTRANSFERASE PROTEIN-RELATED"/>
    <property type="match status" value="1"/>
</dbReference>
<dbReference type="CDD" id="cd00555">
    <property type="entry name" value="Maf"/>
    <property type="match status" value="1"/>
</dbReference>
<dbReference type="GO" id="GO:0047429">
    <property type="term" value="F:nucleoside triphosphate diphosphatase activity"/>
    <property type="evidence" value="ECO:0007669"/>
    <property type="project" value="UniProtKB-EC"/>
</dbReference>
<keyword evidence="3 4" id="KW-0546">Nucleotide metabolism</keyword>